<dbReference type="OrthoDB" id="9803632at2"/>
<dbReference type="Proteomes" id="UP000067399">
    <property type="component" value="Chromosome"/>
</dbReference>
<reference evidence="1 2" key="1">
    <citation type="journal article" date="2000" name="Mar. Ecol. Prog. Ser.">
        <title>Phylogenetic characterization of endosymbionts in three hydrothermal vent mussels: influence on host distributions.</title>
        <authorList>
            <person name="Fujiwara Y."/>
            <person name="Takai K."/>
            <person name="Uematsu K."/>
            <person name="Tsuchida S."/>
            <person name="Hunt J.C."/>
            <person name="Hashimoto J."/>
        </authorList>
    </citation>
    <scope>NUCLEOTIDE SEQUENCE [LARGE SCALE GENOMIC DNA]</scope>
    <source>
        <strain evidence="1 2">Myojin Knoll</strain>
    </source>
</reference>
<dbReference type="InterPro" id="IPR023214">
    <property type="entry name" value="HAD_sf"/>
</dbReference>
<protein>
    <recommendedName>
        <fullName evidence="3">UbiA prenyltransferase family protein</fullName>
    </recommendedName>
</protein>
<accession>A0A0P0URR4</accession>
<dbReference type="SUPFAM" id="SSF56784">
    <property type="entry name" value="HAD-like"/>
    <property type="match status" value="1"/>
</dbReference>
<reference evidence="1 2" key="2">
    <citation type="journal article" date="2016" name="ISME J.">
        <title>Heterogeneous composition of key metabolic gene clusters in a vent mussel symbiont population.</title>
        <authorList>
            <person name="Ikuta T."/>
            <person name="Takaki Y."/>
            <person name="Nagai Y."/>
            <person name="Shimamura S."/>
            <person name="Tsuda M."/>
            <person name="Kawagucci S."/>
            <person name="Aoki Y."/>
            <person name="Inoue K."/>
            <person name="Teruya M."/>
            <person name="Satou K."/>
            <person name="Teruya K."/>
            <person name="Shimoji M."/>
            <person name="Tamotsu H."/>
            <person name="Hirano T."/>
            <person name="Maruyama T."/>
            <person name="Yoshida T."/>
        </authorList>
    </citation>
    <scope>NUCLEOTIDE SEQUENCE [LARGE SCALE GENOMIC DNA]</scope>
    <source>
        <strain evidence="1 2">Myojin Knoll</strain>
    </source>
</reference>
<dbReference type="AlphaFoldDB" id="A0A0P0URR4"/>
<dbReference type="EMBL" id="AP013042">
    <property type="protein sequence ID" value="BAS67805.1"/>
    <property type="molecule type" value="Genomic_DNA"/>
</dbReference>
<evidence type="ECO:0000313" key="2">
    <source>
        <dbReference type="Proteomes" id="UP000067399"/>
    </source>
</evidence>
<dbReference type="Gene3D" id="3.40.50.1000">
    <property type="entry name" value="HAD superfamily/HAD-like"/>
    <property type="match status" value="1"/>
</dbReference>
<dbReference type="STRING" id="1303921.BSEPE_0812"/>
<keyword evidence="2" id="KW-1185">Reference proteome</keyword>
<dbReference type="RefSeq" id="WP_066044412.1">
    <property type="nucleotide sequence ID" value="NZ_AP013042.1"/>
</dbReference>
<dbReference type="KEGG" id="ebh:BSEPE_0812"/>
<evidence type="ECO:0008006" key="3">
    <source>
        <dbReference type="Google" id="ProtNLM"/>
    </source>
</evidence>
<sequence length="177" mass="20245">MIPLIVDLDRTLINTDLLYESSKGVLESRPWLILLFPIWFAQGKGYLKEQLVKRFDIDVSKLPYNQTTIDYIKKRKKQGDTIILATASHKLYALAIAKHLKLFNDVMASNKSFNLSSHNKANRLIARFGNKGFDYMGDHNRDIPVWEASNLAILTNVSEALIKKTQHLNCLVLSKKD</sequence>
<name>A0A0P0URR4_9GAMM</name>
<evidence type="ECO:0000313" key="1">
    <source>
        <dbReference type="EMBL" id="BAS67805.1"/>
    </source>
</evidence>
<organism evidence="1 2">
    <name type="scientific">endosymbiont of Bathymodiolus septemdierum str. Myojin knoll</name>
    <dbReference type="NCBI Taxonomy" id="1303921"/>
    <lineage>
        <taxon>Bacteria</taxon>
        <taxon>Pseudomonadati</taxon>
        <taxon>Pseudomonadota</taxon>
        <taxon>Gammaproteobacteria</taxon>
        <taxon>sulfur-oxidizing symbionts</taxon>
    </lineage>
</organism>
<dbReference type="InterPro" id="IPR036412">
    <property type="entry name" value="HAD-like_sf"/>
</dbReference>
<gene>
    <name evidence="1" type="ORF">BSEPE_0812</name>
</gene>
<proteinExistence type="predicted"/>